<name>A0A2G8KBA4_STIJA</name>
<keyword evidence="3" id="KW-1185">Reference proteome</keyword>
<evidence type="ECO:0000313" key="2">
    <source>
        <dbReference type="EMBL" id="PIK45253.1"/>
    </source>
</evidence>
<sequence length="116" mass="13221">MAVHHQHYRLPSSTLEKAKVAKLLMAVDSGKSSNFVGRTLDEISLDEIELTQVLEEEGETIEQNEKMDKMTSEIPEHSEQIVIELRMLSQVPQKQKGNQKTLPAFQESGQKKTRIF</sequence>
<organism evidence="2 3">
    <name type="scientific">Stichopus japonicus</name>
    <name type="common">Sea cucumber</name>
    <dbReference type="NCBI Taxonomy" id="307972"/>
    <lineage>
        <taxon>Eukaryota</taxon>
        <taxon>Metazoa</taxon>
        <taxon>Echinodermata</taxon>
        <taxon>Eleutherozoa</taxon>
        <taxon>Echinozoa</taxon>
        <taxon>Holothuroidea</taxon>
        <taxon>Aspidochirotacea</taxon>
        <taxon>Aspidochirotida</taxon>
        <taxon>Stichopodidae</taxon>
        <taxon>Apostichopus</taxon>
    </lineage>
</organism>
<protein>
    <submittedName>
        <fullName evidence="2">Uncharacterized protein</fullName>
    </submittedName>
</protein>
<gene>
    <name evidence="2" type="ORF">BSL78_17874</name>
</gene>
<dbReference type="EMBL" id="MRZV01000723">
    <property type="protein sequence ID" value="PIK45253.1"/>
    <property type="molecule type" value="Genomic_DNA"/>
</dbReference>
<accession>A0A2G8KBA4</accession>
<proteinExistence type="predicted"/>
<dbReference type="Proteomes" id="UP000230750">
    <property type="component" value="Unassembled WGS sequence"/>
</dbReference>
<feature type="compositionally biased region" description="Polar residues" evidence="1">
    <location>
        <begin position="92"/>
        <end position="101"/>
    </location>
</feature>
<dbReference type="AlphaFoldDB" id="A0A2G8KBA4"/>
<reference evidence="2 3" key="1">
    <citation type="journal article" date="2017" name="PLoS Biol.">
        <title>The sea cucumber genome provides insights into morphological evolution and visceral regeneration.</title>
        <authorList>
            <person name="Zhang X."/>
            <person name="Sun L."/>
            <person name="Yuan J."/>
            <person name="Sun Y."/>
            <person name="Gao Y."/>
            <person name="Zhang L."/>
            <person name="Li S."/>
            <person name="Dai H."/>
            <person name="Hamel J.F."/>
            <person name="Liu C."/>
            <person name="Yu Y."/>
            <person name="Liu S."/>
            <person name="Lin W."/>
            <person name="Guo K."/>
            <person name="Jin S."/>
            <person name="Xu P."/>
            <person name="Storey K.B."/>
            <person name="Huan P."/>
            <person name="Zhang T."/>
            <person name="Zhou Y."/>
            <person name="Zhang J."/>
            <person name="Lin C."/>
            <person name="Li X."/>
            <person name="Xing L."/>
            <person name="Huo D."/>
            <person name="Sun M."/>
            <person name="Wang L."/>
            <person name="Mercier A."/>
            <person name="Li F."/>
            <person name="Yang H."/>
            <person name="Xiang J."/>
        </authorList>
    </citation>
    <scope>NUCLEOTIDE SEQUENCE [LARGE SCALE GENOMIC DNA]</scope>
    <source>
        <strain evidence="2">Shaxun</strain>
        <tissue evidence="2">Muscle</tissue>
    </source>
</reference>
<evidence type="ECO:0000256" key="1">
    <source>
        <dbReference type="SAM" id="MobiDB-lite"/>
    </source>
</evidence>
<comment type="caution">
    <text evidence="2">The sequence shown here is derived from an EMBL/GenBank/DDBJ whole genome shotgun (WGS) entry which is preliminary data.</text>
</comment>
<dbReference type="OrthoDB" id="6771980at2759"/>
<evidence type="ECO:0000313" key="3">
    <source>
        <dbReference type="Proteomes" id="UP000230750"/>
    </source>
</evidence>
<feature type="region of interest" description="Disordered" evidence="1">
    <location>
        <begin position="92"/>
        <end position="116"/>
    </location>
</feature>